<feature type="chain" id="PRO_5045763212" evidence="4">
    <location>
        <begin position="21"/>
        <end position="390"/>
    </location>
</feature>
<dbReference type="PANTHER" id="PTHR46847:SF1">
    <property type="entry name" value="D-ALLOSE-BINDING PERIPLASMIC PROTEIN-RELATED"/>
    <property type="match status" value="1"/>
</dbReference>
<dbReference type="Proteomes" id="UP000779049">
    <property type="component" value="Unassembled WGS sequence"/>
</dbReference>
<sequence>MKNRSILLTCMLCASLFLTACGRDDTSDKNNVVLNEEKAESKYQTRLNMVQPQAYSSVEGIKLEKGSYISIIGKAEGSAYWDEIAKGAEDAVKALNEQLGYEGKDKIKVTYNGPSHEGDVDEQINILDEELDRYPAALAIAPIDRTACEVQFDLATENDIPIVEFDSGSDYQGIMAKVMTNNKEAGMTAADKMASLIDEQGEVLLFVQDNKSTSAQDRESGIKGQIQAHYPQIQISGTYYMDDLEELKKMTAEKLTEKNKANGSEEEVTADSVTEEQVMAQILEQHPNAKGCIATSGEVTEKVLDMCEAAGKEDMKIIGFDGGENLTEALDDGSLDGLIIQNPYGIGYATVVASARSALDMGNEAFVDTGYAWVTKENMEETAIKNMLYE</sequence>
<dbReference type="PANTHER" id="PTHR46847">
    <property type="entry name" value="D-ALLOSE-BINDING PERIPLASMIC PROTEIN-RELATED"/>
    <property type="match status" value="1"/>
</dbReference>
<evidence type="ECO:0000259" key="5">
    <source>
        <dbReference type="Pfam" id="PF13407"/>
    </source>
</evidence>
<proteinExistence type="inferred from homology"/>
<accession>A0ABS7L4S9</accession>
<dbReference type="RefSeq" id="WP_221919355.1">
    <property type="nucleotide sequence ID" value="NZ_CP173660.1"/>
</dbReference>
<reference evidence="6 7" key="1">
    <citation type="journal article" date="2020" name="New Microbes New Infect">
        <title>Sellimonas caecigallum sp. nov., description and genome sequence of a new member of the Sellimonas genus isolated from the cecum of feral chicken.</title>
        <authorList>
            <person name="Wongkuna S."/>
            <person name="Ghimire S."/>
            <person name="Antony L."/>
            <person name="Chankhamhaengdecha S."/>
            <person name="Janvilisri T."/>
            <person name="Scaria J."/>
        </authorList>
    </citation>
    <scope>NUCLEOTIDE SEQUENCE [LARGE SCALE GENOMIC DNA]</scope>
    <source>
        <strain evidence="6 7">SW451</strain>
    </source>
</reference>
<feature type="domain" description="Periplasmic binding protein" evidence="5">
    <location>
        <begin position="69"/>
        <end position="353"/>
    </location>
</feature>
<organism evidence="6 7">
    <name type="scientific">Sellimonas caecigallum</name>
    <dbReference type="NCBI Taxonomy" id="2592333"/>
    <lineage>
        <taxon>Bacteria</taxon>
        <taxon>Bacillati</taxon>
        <taxon>Bacillota</taxon>
        <taxon>Clostridia</taxon>
        <taxon>Lachnospirales</taxon>
        <taxon>Lachnospiraceae</taxon>
        <taxon>Sellimonas</taxon>
    </lineage>
</organism>
<evidence type="ECO:0000256" key="2">
    <source>
        <dbReference type="ARBA" id="ARBA00007639"/>
    </source>
</evidence>
<dbReference type="PROSITE" id="PS51257">
    <property type="entry name" value="PROKAR_LIPOPROTEIN"/>
    <property type="match status" value="1"/>
</dbReference>
<dbReference type="InterPro" id="IPR028082">
    <property type="entry name" value="Peripla_BP_I"/>
</dbReference>
<protein>
    <submittedName>
        <fullName evidence="6">Substrate-binding domain-containing protein</fullName>
    </submittedName>
</protein>
<evidence type="ECO:0000256" key="1">
    <source>
        <dbReference type="ARBA" id="ARBA00004196"/>
    </source>
</evidence>
<keyword evidence="3 4" id="KW-0732">Signal</keyword>
<comment type="similarity">
    <text evidence="2">Belongs to the bacterial solute-binding protein 2 family.</text>
</comment>
<dbReference type="Pfam" id="PF13407">
    <property type="entry name" value="Peripla_BP_4"/>
    <property type="match status" value="1"/>
</dbReference>
<gene>
    <name evidence="6" type="ORF">FLB61_02925</name>
</gene>
<dbReference type="EMBL" id="VIRV01000002">
    <property type="protein sequence ID" value="MBY0758061.1"/>
    <property type="molecule type" value="Genomic_DNA"/>
</dbReference>
<name>A0ABS7L4S9_9FIRM</name>
<evidence type="ECO:0000256" key="3">
    <source>
        <dbReference type="ARBA" id="ARBA00022729"/>
    </source>
</evidence>
<comment type="caution">
    <text evidence="6">The sequence shown here is derived from an EMBL/GenBank/DDBJ whole genome shotgun (WGS) entry which is preliminary data.</text>
</comment>
<dbReference type="InterPro" id="IPR025997">
    <property type="entry name" value="SBP_2_dom"/>
</dbReference>
<evidence type="ECO:0000313" key="7">
    <source>
        <dbReference type="Proteomes" id="UP000779049"/>
    </source>
</evidence>
<keyword evidence="7" id="KW-1185">Reference proteome</keyword>
<evidence type="ECO:0000256" key="4">
    <source>
        <dbReference type="SAM" id="SignalP"/>
    </source>
</evidence>
<feature type="signal peptide" evidence="4">
    <location>
        <begin position="1"/>
        <end position="20"/>
    </location>
</feature>
<dbReference type="SUPFAM" id="SSF53822">
    <property type="entry name" value="Periplasmic binding protein-like I"/>
    <property type="match status" value="1"/>
</dbReference>
<evidence type="ECO:0000313" key="6">
    <source>
        <dbReference type="EMBL" id="MBY0758061.1"/>
    </source>
</evidence>
<comment type="subcellular location">
    <subcellularLocation>
        <location evidence="1">Cell envelope</location>
    </subcellularLocation>
</comment>
<dbReference type="Gene3D" id="3.40.50.2300">
    <property type="match status" value="2"/>
</dbReference>